<organism evidence="2 3">
    <name type="scientific">Caenibius tardaugens NBRC 16725</name>
    <dbReference type="NCBI Taxonomy" id="1219035"/>
    <lineage>
        <taxon>Bacteria</taxon>
        <taxon>Pseudomonadati</taxon>
        <taxon>Pseudomonadota</taxon>
        <taxon>Alphaproteobacteria</taxon>
        <taxon>Sphingomonadales</taxon>
        <taxon>Erythrobacteraceae</taxon>
        <taxon>Caenibius</taxon>
    </lineage>
</organism>
<dbReference type="PANTHER" id="PTHR47515">
    <property type="entry name" value="LOW CALCIUM RESPONSE LOCUS PROTEIN T"/>
    <property type="match status" value="1"/>
</dbReference>
<comment type="caution">
    <text evidence="2">The sequence shown here is derived from an EMBL/GenBank/DDBJ whole genome shotgun (WGS) entry which is preliminary data.</text>
</comment>
<dbReference type="GO" id="GO:0003676">
    <property type="term" value="F:nucleic acid binding"/>
    <property type="evidence" value="ECO:0007669"/>
    <property type="project" value="InterPro"/>
</dbReference>
<dbReference type="SUPFAM" id="SSF53098">
    <property type="entry name" value="Ribonuclease H-like"/>
    <property type="match status" value="1"/>
</dbReference>
<proteinExistence type="predicted"/>
<dbReference type="InterPro" id="IPR001584">
    <property type="entry name" value="Integrase_cat-core"/>
</dbReference>
<dbReference type="Proteomes" id="UP000016568">
    <property type="component" value="Unassembled WGS sequence"/>
</dbReference>
<dbReference type="Gene3D" id="3.30.420.10">
    <property type="entry name" value="Ribonuclease H-like superfamily/Ribonuclease H"/>
    <property type="match status" value="1"/>
</dbReference>
<dbReference type="PANTHER" id="PTHR47515:SF1">
    <property type="entry name" value="BLR2054 PROTEIN"/>
    <property type="match status" value="1"/>
</dbReference>
<sequence>MPVSERRVCRVLGQHRSTQRKTPRGADDEAALTEDIIALARQYGRYGYRRVTALLRDAGWHVNRKRVERIWRREGLKVPQKQPKRGRLWLNDGSCIRLRPEYPGHVWSYDFVEGRTHDGRKFRILSIIDEASRECLALPVARRLRSEDVLAALAELFVTRGPPAHIRSDNGPEFIANAVQQWLARIGVKTLYITPGSPWENGYCESFNGSMRDELLNGEIFYTLAEAEILIEAWRRHYNTVRPHSSLGYRPPVPETAVSPWPPSGSASLHLRPAMAPELVLH</sequence>
<reference evidence="2 3" key="1">
    <citation type="submission" date="2013-09" db="EMBL/GenBank/DDBJ databases">
        <title>Whole genome shotgun sequence of Novosphingobium tardaugens NBRC 16725.</title>
        <authorList>
            <person name="Isaki S."/>
            <person name="Hosoyama A."/>
            <person name="Tsuchikane K."/>
            <person name="Katsumata H."/>
            <person name="Ando Y."/>
            <person name="Yamazaki S."/>
            <person name="Fujita N."/>
        </authorList>
    </citation>
    <scope>NUCLEOTIDE SEQUENCE [LARGE SCALE GENOMIC DNA]</scope>
    <source>
        <strain evidence="2 3">NBRC 16725</strain>
    </source>
</reference>
<dbReference type="GO" id="GO:0015074">
    <property type="term" value="P:DNA integration"/>
    <property type="evidence" value="ECO:0007669"/>
    <property type="project" value="InterPro"/>
</dbReference>
<evidence type="ECO:0000259" key="1">
    <source>
        <dbReference type="PROSITE" id="PS50994"/>
    </source>
</evidence>
<feature type="domain" description="Integrase catalytic" evidence="1">
    <location>
        <begin position="99"/>
        <end position="259"/>
    </location>
</feature>
<dbReference type="Pfam" id="PF13683">
    <property type="entry name" value="rve_3"/>
    <property type="match status" value="1"/>
</dbReference>
<evidence type="ECO:0000313" key="3">
    <source>
        <dbReference type="Proteomes" id="UP000016568"/>
    </source>
</evidence>
<dbReference type="Pfam" id="PF13276">
    <property type="entry name" value="HTH_21"/>
    <property type="match status" value="1"/>
</dbReference>
<accession>U3A0Q3</accession>
<dbReference type="EMBL" id="BASZ01000045">
    <property type="protein sequence ID" value="GAD51229.1"/>
    <property type="molecule type" value="Genomic_DNA"/>
</dbReference>
<gene>
    <name evidence="2" type="ORF">NT2_45_00020</name>
</gene>
<dbReference type="PROSITE" id="PS50994">
    <property type="entry name" value="INTEGRASE"/>
    <property type="match status" value="1"/>
</dbReference>
<name>U3A0Q3_9SPHN</name>
<evidence type="ECO:0000313" key="2">
    <source>
        <dbReference type="EMBL" id="GAD51229.1"/>
    </source>
</evidence>
<dbReference type="eggNOG" id="COG2801">
    <property type="taxonomic scope" value="Bacteria"/>
</dbReference>
<dbReference type="InterPro" id="IPR012337">
    <property type="entry name" value="RNaseH-like_sf"/>
</dbReference>
<dbReference type="InterPro" id="IPR025948">
    <property type="entry name" value="HTH-like_dom"/>
</dbReference>
<protein>
    <submittedName>
        <fullName evidence="2">Putative transposase</fullName>
    </submittedName>
</protein>
<dbReference type="AlphaFoldDB" id="U3A0Q3"/>
<dbReference type="InterPro" id="IPR036397">
    <property type="entry name" value="RNaseH_sf"/>
</dbReference>
<dbReference type="InterPro" id="IPR048020">
    <property type="entry name" value="Transpos_IS3"/>
</dbReference>
<keyword evidence="3" id="KW-1185">Reference proteome</keyword>
<dbReference type="NCBIfam" id="NF033516">
    <property type="entry name" value="transpos_IS3"/>
    <property type="match status" value="1"/>
</dbReference>